<organism evidence="1 2">
    <name type="scientific">Marasmiellus scandens</name>
    <dbReference type="NCBI Taxonomy" id="2682957"/>
    <lineage>
        <taxon>Eukaryota</taxon>
        <taxon>Fungi</taxon>
        <taxon>Dikarya</taxon>
        <taxon>Basidiomycota</taxon>
        <taxon>Agaricomycotina</taxon>
        <taxon>Agaricomycetes</taxon>
        <taxon>Agaricomycetidae</taxon>
        <taxon>Agaricales</taxon>
        <taxon>Marasmiineae</taxon>
        <taxon>Omphalotaceae</taxon>
        <taxon>Marasmiellus</taxon>
    </lineage>
</organism>
<keyword evidence="2" id="KW-1185">Reference proteome</keyword>
<dbReference type="SUPFAM" id="SSF53335">
    <property type="entry name" value="S-adenosyl-L-methionine-dependent methyltransferases"/>
    <property type="match status" value="1"/>
</dbReference>
<dbReference type="InterPro" id="IPR029063">
    <property type="entry name" value="SAM-dependent_MTases_sf"/>
</dbReference>
<dbReference type="EMBL" id="JBANRG010000020">
    <property type="protein sequence ID" value="KAK7457127.1"/>
    <property type="molecule type" value="Genomic_DNA"/>
</dbReference>
<dbReference type="PANTHER" id="PTHR45036">
    <property type="entry name" value="METHYLTRANSFERASE LIKE 7B"/>
    <property type="match status" value="1"/>
</dbReference>
<protein>
    <recommendedName>
        <fullName evidence="3">S-adenosyl-L-methionine-dependent methyltransferase</fullName>
    </recommendedName>
</protein>
<dbReference type="Proteomes" id="UP001498398">
    <property type="component" value="Unassembled WGS sequence"/>
</dbReference>
<evidence type="ECO:0008006" key="3">
    <source>
        <dbReference type="Google" id="ProtNLM"/>
    </source>
</evidence>
<dbReference type="CDD" id="cd02440">
    <property type="entry name" value="AdoMet_MTases"/>
    <property type="match status" value="1"/>
</dbReference>
<dbReference type="Gene3D" id="3.40.50.150">
    <property type="entry name" value="Vaccinia Virus protein VP39"/>
    <property type="match status" value="1"/>
</dbReference>
<accession>A0ABR1JCH5</accession>
<comment type="caution">
    <text evidence="1">The sequence shown here is derived from an EMBL/GenBank/DDBJ whole genome shotgun (WGS) entry which is preliminary data.</text>
</comment>
<evidence type="ECO:0000313" key="2">
    <source>
        <dbReference type="Proteomes" id="UP001498398"/>
    </source>
</evidence>
<dbReference type="InterPro" id="IPR052356">
    <property type="entry name" value="Thiol_S-MT"/>
</dbReference>
<evidence type="ECO:0000313" key="1">
    <source>
        <dbReference type="EMBL" id="KAK7457127.1"/>
    </source>
</evidence>
<reference evidence="1 2" key="1">
    <citation type="submission" date="2024-01" db="EMBL/GenBank/DDBJ databases">
        <title>A draft genome for the cacao thread blight pathogen Marasmiellus scandens.</title>
        <authorList>
            <person name="Baruah I.K."/>
            <person name="Leung J."/>
            <person name="Bukari Y."/>
            <person name="Amoako-Attah I."/>
            <person name="Meinhardt L.W."/>
            <person name="Bailey B.A."/>
            <person name="Cohen S.P."/>
        </authorList>
    </citation>
    <scope>NUCLEOTIDE SEQUENCE [LARGE SCALE GENOMIC DNA]</scope>
    <source>
        <strain evidence="1 2">GH-19</strain>
    </source>
</reference>
<dbReference type="Pfam" id="PF13489">
    <property type="entry name" value="Methyltransf_23"/>
    <property type="match status" value="1"/>
</dbReference>
<gene>
    <name evidence="1" type="ORF">VKT23_010427</name>
</gene>
<sequence length="269" mass="30086">MKLANAFSVFTDLRSAIKVAFWPTLKAIFARPSLLFQPSLLSRTFMSNVWLVFAGPTDEGGREVKQSLITPNAYGIVLDIGAGLGHTTGYLDRTKVTKYVAPEPSTSLHEGIRKTANNAGYTESDGSLVILSCGAGDTLAILNALDNTPVDTIISVLVACSVPSAETTFQHLIRDVLRPGGQFLFYEHVLSPRADVAWWQRFWTPLWSFFFDGCRLDIPSYLWFENMRDVDANGQEMSMWKDGQGWGKPGEDEENLWWHQAGRYVKRTL</sequence>
<name>A0ABR1JCH5_9AGAR</name>
<proteinExistence type="predicted"/>
<dbReference type="PANTHER" id="PTHR45036:SF1">
    <property type="entry name" value="METHYLTRANSFERASE LIKE 7A"/>
    <property type="match status" value="1"/>
</dbReference>